<proteinExistence type="predicted"/>
<feature type="transmembrane region" description="Helical" evidence="1">
    <location>
        <begin position="16"/>
        <end position="42"/>
    </location>
</feature>
<feature type="transmembrane region" description="Helical" evidence="1">
    <location>
        <begin position="142"/>
        <end position="160"/>
    </location>
</feature>
<keyword evidence="1" id="KW-0812">Transmembrane</keyword>
<dbReference type="OrthoDB" id="10378373at2759"/>
<dbReference type="Gramene" id="EME26784">
    <property type="protein sequence ID" value="EME26784"/>
    <property type="gene ID" value="Gasu_55760"/>
</dbReference>
<keyword evidence="1" id="KW-0472">Membrane</keyword>
<sequence>MEEEANNWNKSYKKHFYFLSSVFILLSFLLGWPIVVIVLSSLKIQQGLYCDEHLARFVIVSAGLWLLLGLYSLVIFVLIWIWGDVPHSGIFSSVGFLLLLFNFGYWIYLQVRFFESAGPGAFCPNSCSCQGYPQHTRCCDSVSYGLTLAMIVIMYVCALML</sequence>
<dbReference type="KEGG" id="gsl:Gasu_55760"/>
<keyword evidence="3" id="KW-1185">Reference proteome</keyword>
<organism evidence="2 3">
    <name type="scientific">Galdieria sulphuraria</name>
    <name type="common">Red alga</name>
    <dbReference type="NCBI Taxonomy" id="130081"/>
    <lineage>
        <taxon>Eukaryota</taxon>
        <taxon>Rhodophyta</taxon>
        <taxon>Bangiophyceae</taxon>
        <taxon>Galdieriales</taxon>
        <taxon>Galdieriaceae</taxon>
        <taxon>Galdieria</taxon>
    </lineage>
</organism>
<keyword evidence="1" id="KW-1133">Transmembrane helix</keyword>
<reference evidence="3" key="1">
    <citation type="journal article" date="2013" name="Science">
        <title>Gene transfer from bacteria and archaea facilitated evolution of an extremophilic eukaryote.</title>
        <authorList>
            <person name="Schonknecht G."/>
            <person name="Chen W.H."/>
            <person name="Ternes C.M."/>
            <person name="Barbier G.G."/>
            <person name="Shrestha R.P."/>
            <person name="Stanke M."/>
            <person name="Brautigam A."/>
            <person name="Baker B.J."/>
            <person name="Banfield J.F."/>
            <person name="Garavito R.M."/>
            <person name="Carr K."/>
            <person name="Wilkerson C."/>
            <person name="Rensing S.A."/>
            <person name="Gagneul D."/>
            <person name="Dickenson N.E."/>
            <person name="Oesterhelt C."/>
            <person name="Lercher M.J."/>
            <person name="Weber A.P."/>
        </authorList>
    </citation>
    <scope>NUCLEOTIDE SEQUENCE [LARGE SCALE GENOMIC DNA]</scope>
    <source>
        <strain evidence="3">074W</strain>
    </source>
</reference>
<feature type="transmembrane region" description="Helical" evidence="1">
    <location>
        <begin position="89"/>
        <end position="108"/>
    </location>
</feature>
<evidence type="ECO:0008006" key="4">
    <source>
        <dbReference type="Google" id="ProtNLM"/>
    </source>
</evidence>
<evidence type="ECO:0000256" key="1">
    <source>
        <dbReference type="SAM" id="Phobius"/>
    </source>
</evidence>
<evidence type="ECO:0000313" key="3">
    <source>
        <dbReference type="Proteomes" id="UP000030680"/>
    </source>
</evidence>
<feature type="transmembrane region" description="Helical" evidence="1">
    <location>
        <begin position="54"/>
        <end position="83"/>
    </location>
</feature>
<dbReference type="GeneID" id="17085737"/>
<protein>
    <recommendedName>
        <fullName evidence="4">Transmembrane protein</fullName>
    </recommendedName>
</protein>
<accession>M2XTP7</accession>
<dbReference type="RefSeq" id="XP_005703304.1">
    <property type="nucleotide sequence ID" value="XM_005703247.1"/>
</dbReference>
<dbReference type="Proteomes" id="UP000030680">
    <property type="component" value="Unassembled WGS sequence"/>
</dbReference>
<evidence type="ECO:0000313" key="2">
    <source>
        <dbReference type="EMBL" id="EME26784.1"/>
    </source>
</evidence>
<name>M2XTP7_GALSU</name>
<gene>
    <name evidence="2" type="ORF">Gasu_55760</name>
</gene>
<dbReference type="AlphaFoldDB" id="M2XTP7"/>
<dbReference type="EMBL" id="KB454542">
    <property type="protein sequence ID" value="EME26784.1"/>
    <property type="molecule type" value="Genomic_DNA"/>
</dbReference>